<dbReference type="AlphaFoldDB" id="Q988T0"/>
<reference evidence="1 2" key="1">
    <citation type="journal article" date="2000" name="DNA Res.">
        <title>Complete genome structure of the nitrogen-fixing symbiotic bacterium Mesorhizobium loti.</title>
        <authorList>
            <person name="Kaneko T."/>
            <person name="Nakamura Y."/>
            <person name="Sato S."/>
            <person name="Asamizu E."/>
            <person name="Kato T."/>
            <person name="Sasamoto S."/>
            <person name="Watanabe A."/>
            <person name="Idesawa K."/>
            <person name="Ishikawa A."/>
            <person name="Kawashima K."/>
            <person name="Kimura T."/>
            <person name="Kishida Y."/>
            <person name="Kiyokawa C."/>
            <person name="Kohara M."/>
            <person name="Matsumoto M."/>
            <person name="Matsuno A."/>
            <person name="Mochizuki Y."/>
            <person name="Nakayama S."/>
            <person name="Nakazaki N."/>
            <person name="Shimpo S."/>
            <person name="Sugimoto M."/>
            <person name="Takeuchi C."/>
            <person name="Yamada M."/>
            <person name="Tabata S."/>
        </authorList>
    </citation>
    <scope>NUCLEOTIDE SEQUENCE [LARGE SCALE GENOMIC DNA]</scope>
    <source>
        <strain evidence="2">LMG 29417 / CECT 9101 / MAFF 303099</strain>
    </source>
</reference>
<protein>
    <submittedName>
        <fullName evidence="1">Mll6610 protein</fullName>
    </submittedName>
</protein>
<name>Q988T0_RHILO</name>
<proteinExistence type="predicted"/>
<dbReference type="HOGENOM" id="CLU_2047828_0_0_5"/>
<organism evidence="1 2">
    <name type="scientific">Mesorhizobium japonicum (strain LMG 29417 / CECT 9101 / MAFF 303099)</name>
    <name type="common">Mesorhizobium loti (strain MAFF 303099)</name>
    <dbReference type="NCBI Taxonomy" id="266835"/>
    <lineage>
        <taxon>Bacteria</taxon>
        <taxon>Pseudomonadati</taxon>
        <taxon>Pseudomonadota</taxon>
        <taxon>Alphaproteobacteria</taxon>
        <taxon>Hyphomicrobiales</taxon>
        <taxon>Phyllobacteriaceae</taxon>
        <taxon>Mesorhizobium</taxon>
    </lineage>
</organism>
<evidence type="ECO:0000313" key="1">
    <source>
        <dbReference type="EMBL" id="BAB52867.1"/>
    </source>
</evidence>
<dbReference type="EMBL" id="BA000012">
    <property type="protein sequence ID" value="BAB52867.1"/>
    <property type="molecule type" value="Genomic_DNA"/>
</dbReference>
<dbReference type="KEGG" id="mlo:mll6610"/>
<dbReference type="Proteomes" id="UP000000552">
    <property type="component" value="Chromosome"/>
</dbReference>
<gene>
    <name evidence="1" type="ordered locus">mll6610</name>
</gene>
<accession>Q988T0</accession>
<evidence type="ECO:0000313" key="2">
    <source>
        <dbReference type="Proteomes" id="UP000000552"/>
    </source>
</evidence>
<sequence length="120" mass="13004">MSKLPCPVECKPINCKTWLALTLVKTRTARYRPGRVLEWLALTGRMLQSSDQVAVAAIVWRVIGLLMFVEPDRAFVLVPAGTAAVHRPAGDGGMVGYDFQLSVDAELPHHAVHQGGSGIN</sequence>